<evidence type="ECO:0000313" key="3">
    <source>
        <dbReference type="EMBL" id="KAG7849168.1"/>
    </source>
</evidence>
<dbReference type="EMBL" id="JAHLVD010000007">
    <property type="protein sequence ID" value="KAG7849168.1"/>
    <property type="molecule type" value="Genomic_DNA"/>
</dbReference>
<dbReference type="SUPFAM" id="SSF53448">
    <property type="entry name" value="Nucleotide-diphospho-sugar transferases"/>
    <property type="match status" value="1"/>
</dbReference>
<dbReference type="InterPro" id="IPR039367">
    <property type="entry name" value="Och1-like"/>
</dbReference>
<keyword evidence="4" id="KW-1185">Reference proteome</keyword>
<sequence>MGGGRRHVGSVETEYGRRDALVVGSIGCLSCRLLFSGPAIREIGHQTLRLQLFPDYSQASSNQTWESPFFVWPRPSLSATLPINYVSVEKIYPNPLRGYENKHSQADPASVCEHCGDRRRADPTIVGFDARSAPGAKSRRLGLSGKSNSEELEIARKLNELTEKLLNEQEVRLKKLEQDRQKLEKQLSELRRPSPEATLRERLAYMFPYDQNRKFPAYIWQSWKYGLNDANFGPRYKEGEEQWALKNPGFVHELFNDDTSNALVHYLYMHMPEVVKAYELLPHIVLKMDFFRYLILFAKGGVYADVDTLPLQPIPNWIPENVDPSEIGMIIGIQSDPDTPDWRKFFARRLQFANWVIQAKPGHPILREIIATVTEETLKRAKEGTLDFDAASDFSIMEWTGAGVWTDVIFKYFNDYVLSGIFSKVTWKDFTKLDVPKLVSDVLVLPITCFSPGIGKMGAHDADHPLAFVKHYSEHLFRQ</sequence>
<evidence type="ECO:0000313" key="4">
    <source>
        <dbReference type="Proteomes" id="UP001197328"/>
    </source>
</evidence>
<dbReference type="Gene3D" id="3.90.550.20">
    <property type="match status" value="1"/>
</dbReference>
<dbReference type="Proteomes" id="UP001197328">
    <property type="component" value="Unassembled WGS sequence"/>
</dbReference>
<evidence type="ECO:0000256" key="2">
    <source>
        <dbReference type="SAM" id="Coils"/>
    </source>
</evidence>
<gene>
    <name evidence="3" type="ORF">KL940_002850</name>
</gene>
<keyword evidence="2" id="KW-0175">Coiled coil</keyword>
<comment type="similarity">
    <text evidence="1">Belongs to the glycosyltransferase 32 family.</text>
</comment>
<dbReference type="PANTHER" id="PTHR31834:SF11">
    <property type="entry name" value="GLYCOSYLTRANSFERASE HOC1-RELATED"/>
    <property type="match status" value="1"/>
</dbReference>
<dbReference type="Pfam" id="PF04488">
    <property type="entry name" value="Gly_transf_sug"/>
    <property type="match status" value="1"/>
</dbReference>
<protein>
    <submittedName>
        <fullName evidence="3">Uncharacterized protein</fullName>
    </submittedName>
</protein>
<name>A0ABQ7RVS5_PICAN</name>
<dbReference type="InterPro" id="IPR007577">
    <property type="entry name" value="GlycoTrfase_DXD_sugar-bd_CS"/>
</dbReference>
<feature type="coiled-coil region" evidence="2">
    <location>
        <begin position="159"/>
        <end position="193"/>
    </location>
</feature>
<comment type="caution">
    <text evidence="3">The sequence shown here is derived from an EMBL/GenBank/DDBJ whole genome shotgun (WGS) entry which is preliminary data.</text>
</comment>
<dbReference type="PANTHER" id="PTHR31834">
    <property type="entry name" value="INITIATION-SPECIFIC ALPHA-1,6-MANNOSYLTRANSFERASE"/>
    <property type="match status" value="1"/>
</dbReference>
<proteinExistence type="inferred from homology"/>
<organism evidence="3 4">
    <name type="scientific">Pichia angusta</name>
    <name type="common">Yeast</name>
    <name type="synonym">Hansenula polymorpha</name>
    <dbReference type="NCBI Taxonomy" id="870730"/>
    <lineage>
        <taxon>Eukaryota</taxon>
        <taxon>Fungi</taxon>
        <taxon>Dikarya</taxon>
        <taxon>Ascomycota</taxon>
        <taxon>Saccharomycotina</taxon>
        <taxon>Pichiomycetes</taxon>
        <taxon>Pichiales</taxon>
        <taxon>Pichiaceae</taxon>
        <taxon>Ogataea</taxon>
    </lineage>
</organism>
<dbReference type="InterPro" id="IPR029044">
    <property type="entry name" value="Nucleotide-diphossugar_trans"/>
</dbReference>
<evidence type="ECO:0000256" key="1">
    <source>
        <dbReference type="ARBA" id="ARBA00009003"/>
    </source>
</evidence>
<accession>A0ABQ7RVS5</accession>
<reference evidence="3 4" key="1">
    <citation type="journal article" date="2021" name="G3 (Bethesda)">
        <title>Genomic diversity, chromosomal rearrangements, and interspecies hybridization in the ogataea polymorpha species complex.</title>
        <authorList>
            <person name="Hanson S.J."/>
            <person name="Cinneide E.O."/>
            <person name="Salzberg L.I."/>
            <person name="Wolfe K.H."/>
            <person name="McGowan J."/>
            <person name="Fitzpatrick D.A."/>
            <person name="Matlin K."/>
        </authorList>
    </citation>
    <scope>NUCLEOTIDE SEQUENCE [LARGE SCALE GENOMIC DNA]</scope>
    <source>
        <strain evidence="3">51-138</strain>
    </source>
</reference>